<accession>A0A371DUI7</accession>
<name>A0A371DUI7_9APHY</name>
<proteinExistence type="predicted"/>
<reference evidence="2 3" key="1">
    <citation type="journal article" date="2018" name="Biotechnol. Biofuels">
        <title>Integrative visual omics of the white-rot fungus Polyporus brumalis exposes the biotechnological potential of its oxidative enzymes for delignifying raw plant biomass.</title>
        <authorList>
            <person name="Miyauchi S."/>
            <person name="Rancon A."/>
            <person name="Drula E."/>
            <person name="Hage H."/>
            <person name="Chaduli D."/>
            <person name="Favel A."/>
            <person name="Grisel S."/>
            <person name="Henrissat B."/>
            <person name="Herpoel-Gimbert I."/>
            <person name="Ruiz-Duenas F.J."/>
            <person name="Chevret D."/>
            <person name="Hainaut M."/>
            <person name="Lin J."/>
            <person name="Wang M."/>
            <person name="Pangilinan J."/>
            <person name="Lipzen A."/>
            <person name="Lesage-Meessen L."/>
            <person name="Navarro D."/>
            <person name="Riley R."/>
            <person name="Grigoriev I.V."/>
            <person name="Zhou S."/>
            <person name="Raouche S."/>
            <person name="Rosso M.N."/>
        </authorList>
    </citation>
    <scope>NUCLEOTIDE SEQUENCE [LARGE SCALE GENOMIC DNA]</scope>
    <source>
        <strain evidence="2 3">BRFM 1820</strain>
    </source>
</reference>
<keyword evidence="3" id="KW-1185">Reference proteome</keyword>
<evidence type="ECO:0000313" key="2">
    <source>
        <dbReference type="EMBL" id="RDX56138.1"/>
    </source>
</evidence>
<organism evidence="2 3">
    <name type="scientific">Lentinus brumalis</name>
    <dbReference type="NCBI Taxonomy" id="2498619"/>
    <lineage>
        <taxon>Eukaryota</taxon>
        <taxon>Fungi</taxon>
        <taxon>Dikarya</taxon>
        <taxon>Basidiomycota</taxon>
        <taxon>Agaricomycotina</taxon>
        <taxon>Agaricomycetes</taxon>
        <taxon>Polyporales</taxon>
        <taxon>Polyporaceae</taxon>
        <taxon>Lentinus</taxon>
    </lineage>
</organism>
<dbReference type="Proteomes" id="UP000256964">
    <property type="component" value="Unassembled WGS sequence"/>
</dbReference>
<evidence type="ECO:0000256" key="1">
    <source>
        <dbReference type="SAM" id="MobiDB-lite"/>
    </source>
</evidence>
<evidence type="ECO:0000313" key="3">
    <source>
        <dbReference type="Proteomes" id="UP000256964"/>
    </source>
</evidence>
<sequence length="73" mass="8450">MDNDDYLEGYQVMATPTWIQREKKLFASTLNKREVEEESSEQEEPLPSTSHVKTEPASKRKGKVRNPSPSRTR</sequence>
<feature type="region of interest" description="Disordered" evidence="1">
    <location>
        <begin position="31"/>
        <end position="73"/>
    </location>
</feature>
<dbReference type="AlphaFoldDB" id="A0A371DUI7"/>
<dbReference type="OrthoDB" id="433924at2759"/>
<protein>
    <submittedName>
        <fullName evidence="2">Uncharacterized protein</fullName>
    </submittedName>
</protein>
<gene>
    <name evidence="2" type="ORF">OH76DRAFT_1396467</name>
</gene>
<dbReference type="EMBL" id="KZ857381">
    <property type="protein sequence ID" value="RDX56138.1"/>
    <property type="molecule type" value="Genomic_DNA"/>
</dbReference>